<feature type="active site" evidence="5">
    <location>
        <position position="18"/>
    </location>
</feature>
<dbReference type="InterPro" id="IPR036046">
    <property type="entry name" value="Acylphosphatase-like_dom_sf"/>
</dbReference>
<evidence type="ECO:0000256" key="3">
    <source>
        <dbReference type="ARBA" id="ARBA00022801"/>
    </source>
</evidence>
<dbReference type="PANTHER" id="PTHR10029">
    <property type="entry name" value="ACYLPHOSPHATASE"/>
    <property type="match status" value="1"/>
</dbReference>
<proteinExistence type="inferred from homology"/>
<dbReference type="EC" id="3.6.1.7" evidence="2 5"/>
<dbReference type="InterPro" id="IPR020456">
    <property type="entry name" value="Acylphosphatase"/>
</dbReference>
<evidence type="ECO:0000256" key="2">
    <source>
        <dbReference type="ARBA" id="ARBA00012150"/>
    </source>
</evidence>
<feature type="domain" description="Acylphosphatase-like" evidence="7">
    <location>
        <begin position="5"/>
        <end position="93"/>
    </location>
</feature>
<accession>A0ABQ7G836</accession>
<gene>
    <name evidence="8" type="ORF">DUNSADRAFT_14071</name>
</gene>
<dbReference type="PROSITE" id="PS51160">
    <property type="entry name" value="ACYLPHOSPHATASE_3"/>
    <property type="match status" value="1"/>
</dbReference>
<organism evidence="8 9">
    <name type="scientific">Dunaliella salina</name>
    <name type="common">Green alga</name>
    <name type="synonym">Protococcus salinus</name>
    <dbReference type="NCBI Taxonomy" id="3046"/>
    <lineage>
        <taxon>Eukaryota</taxon>
        <taxon>Viridiplantae</taxon>
        <taxon>Chlorophyta</taxon>
        <taxon>core chlorophytes</taxon>
        <taxon>Chlorophyceae</taxon>
        <taxon>CS clade</taxon>
        <taxon>Chlamydomonadales</taxon>
        <taxon>Dunaliellaceae</taxon>
        <taxon>Dunaliella</taxon>
    </lineage>
</organism>
<name>A0ABQ7G836_DUNSA</name>
<comment type="similarity">
    <text evidence="1 6">Belongs to the acylphosphatase family.</text>
</comment>
<dbReference type="PRINTS" id="PR00112">
    <property type="entry name" value="ACYLPHPHTASE"/>
</dbReference>
<comment type="caution">
    <text evidence="8">The sequence shown here is derived from an EMBL/GenBank/DDBJ whole genome shotgun (WGS) entry which is preliminary data.</text>
</comment>
<evidence type="ECO:0000256" key="6">
    <source>
        <dbReference type="RuleBase" id="RU004168"/>
    </source>
</evidence>
<dbReference type="SUPFAM" id="SSF54975">
    <property type="entry name" value="Acylphosphatase/BLUF domain-like"/>
    <property type="match status" value="1"/>
</dbReference>
<sequence>MEVSCINVHVHGQGVFFRNYTEKQAKSLGLRGYCLNTPRSTVQGELEGPKDKVEKMKHWLRHEGSPQSVIEKVDFTDERDITDYSYPGFEVRR</sequence>
<dbReference type="PANTHER" id="PTHR10029:SF3">
    <property type="entry name" value="ACYLPHOSPHATASE-RELATED"/>
    <property type="match status" value="1"/>
</dbReference>
<evidence type="ECO:0000313" key="8">
    <source>
        <dbReference type="EMBL" id="KAF5830769.1"/>
    </source>
</evidence>
<keyword evidence="9" id="KW-1185">Reference proteome</keyword>
<dbReference type="Pfam" id="PF00708">
    <property type="entry name" value="Acylphosphatase"/>
    <property type="match status" value="1"/>
</dbReference>
<dbReference type="EMBL" id="MU070008">
    <property type="protein sequence ID" value="KAF5830769.1"/>
    <property type="molecule type" value="Genomic_DNA"/>
</dbReference>
<reference evidence="8" key="1">
    <citation type="submission" date="2017-08" db="EMBL/GenBank/DDBJ databases">
        <authorList>
            <person name="Polle J.E."/>
            <person name="Barry K."/>
            <person name="Cushman J."/>
            <person name="Schmutz J."/>
            <person name="Tran D."/>
            <person name="Hathwaick L.T."/>
            <person name="Yim W.C."/>
            <person name="Jenkins J."/>
            <person name="Mckie-Krisberg Z.M."/>
            <person name="Prochnik S."/>
            <person name="Lindquist E."/>
            <person name="Dockter R.B."/>
            <person name="Adam C."/>
            <person name="Molina H."/>
            <person name="Bunkerborg J."/>
            <person name="Jin E."/>
            <person name="Buchheim M."/>
            <person name="Magnuson J."/>
        </authorList>
    </citation>
    <scope>NUCLEOTIDE SEQUENCE</scope>
    <source>
        <strain evidence="8">CCAP 19/18</strain>
    </source>
</reference>
<dbReference type="InterPro" id="IPR001792">
    <property type="entry name" value="Acylphosphatase-like_dom"/>
</dbReference>
<dbReference type="Gene3D" id="3.30.70.100">
    <property type="match status" value="1"/>
</dbReference>
<dbReference type="Proteomes" id="UP000815325">
    <property type="component" value="Unassembled WGS sequence"/>
</dbReference>
<comment type="catalytic activity">
    <reaction evidence="4 5">
        <text>an acyl phosphate + H2O = a carboxylate + phosphate + H(+)</text>
        <dbReference type="Rhea" id="RHEA:14965"/>
        <dbReference type="ChEBI" id="CHEBI:15377"/>
        <dbReference type="ChEBI" id="CHEBI:15378"/>
        <dbReference type="ChEBI" id="CHEBI:29067"/>
        <dbReference type="ChEBI" id="CHEBI:43474"/>
        <dbReference type="ChEBI" id="CHEBI:59918"/>
        <dbReference type="EC" id="3.6.1.7"/>
    </reaction>
</comment>
<evidence type="ECO:0000313" key="9">
    <source>
        <dbReference type="Proteomes" id="UP000815325"/>
    </source>
</evidence>
<keyword evidence="3 5" id="KW-0378">Hydrolase</keyword>
<evidence type="ECO:0000256" key="1">
    <source>
        <dbReference type="ARBA" id="ARBA00005614"/>
    </source>
</evidence>
<evidence type="ECO:0000256" key="5">
    <source>
        <dbReference type="PROSITE-ProRule" id="PRU00520"/>
    </source>
</evidence>
<evidence type="ECO:0000259" key="7">
    <source>
        <dbReference type="PROSITE" id="PS51160"/>
    </source>
</evidence>
<protein>
    <recommendedName>
        <fullName evidence="2 5">acylphosphatase</fullName>
        <ecNumber evidence="2 5">3.6.1.7</ecNumber>
    </recommendedName>
</protein>
<feature type="active site" evidence="5">
    <location>
        <position position="36"/>
    </location>
</feature>
<evidence type="ECO:0000256" key="4">
    <source>
        <dbReference type="ARBA" id="ARBA00047645"/>
    </source>
</evidence>